<organism evidence="2 3">
    <name type="scientific">Parapedobacter composti</name>
    <dbReference type="NCBI Taxonomy" id="623281"/>
    <lineage>
        <taxon>Bacteria</taxon>
        <taxon>Pseudomonadati</taxon>
        <taxon>Bacteroidota</taxon>
        <taxon>Sphingobacteriia</taxon>
        <taxon>Sphingobacteriales</taxon>
        <taxon>Sphingobacteriaceae</taxon>
        <taxon>Parapedobacter</taxon>
    </lineage>
</organism>
<keyword evidence="1" id="KW-0472">Membrane</keyword>
<dbReference type="RefSeq" id="WP_090972362.1">
    <property type="nucleotide sequence ID" value="NZ_FOLL01000004.1"/>
</dbReference>
<evidence type="ECO:0000313" key="2">
    <source>
        <dbReference type="EMBL" id="SFC08275.1"/>
    </source>
</evidence>
<dbReference type="EMBL" id="FOLL01000004">
    <property type="protein sequence ID" value="SFC08275.1"/>
    <property type="molecule type" value="Genomic_DNA"/>
</dbReference>
<keyword evidence="3" id="KW-1185">Reference proteome</keyword>
<dbReference type="AlphaFoldDB" id="A0A1I1G9M1"/>
<evidence type="ECO:0000313" key="3">
    <source>
        <dbReference type="Proteomes" id="UP000199577"/>
    </source>
</evidence>
<sequence length="120" mass="12593">MLLYLLILLIGGLLAAVGPWWIMAPVCFGLCFFLARSASRAFRISAWAGVTLWVGYSLYLHLKAEADLAGRVAGIFTGGMSGVPGIVVVAAIAALVAGLVCGFSGLAGAKMRQLIRRLPE</sequence>
<dbReference type="Proteomes" id="UP000199577">
    <property type="component" value="Unassembled WGS sequence"/>
</dbReference>
<keyword evidence="1" id="KW-1133">Transmembrane helix</keyword>
<reference evidence="2 3" key="1">
    <citation type="submission" date="2016-10" db="EMBL/GenBank/DDBJ databases">
        <authorList>
            <person name="de Groot N.N."/>
        </authorList>
    </citation>
    <scope>NUCLEOTIDE SEQUENCE [LARGE SCALE GENOMIC DNA]</scope>
    <source>
        <strain evidence="2 3">DSM 22900</strain>
    </source>
</reference>
<protein>
    <submittedName>
        <fullName evidence="2">Uncharacterized protein</fullName>
    </submittedName>
</protein>
<keyword evidence="1" id="KW-0812">Transmembrane</keyword>
<name>A0A1I1G9M1_9SPHI</name>
<accession>A0A1I1G9M1</accession>
<dbReference type="OrthoDB" id="1525231at2"/>
<proteinExistence type="predicted"/>
<gene>
    <name evidence="2" type="ORF">SAMN05421747_10454</name>
</gene>
<evidence type="ECO:0000256" key="1">
    <source>
        <dbReference type="SAM" id="Phobius"/>
    </source>
</evidence>
<dbReference type="STRING" id="623281.SAMN05421747_10454"/>
<feature type="transmembrane region" description="Helical" evidence="1">
    <location>
        <begin position="82"/>
        <end position="107"/>
    </location>
</feature>
<feature type="transmembrane region" description="Helical" evidence="1">
    <location>
        <begin position="6"/>
        <end position="34"/>
    </location>
</feature>